<keyword evidence="3" id="KW-1185">Reference proteome</keyword>
<dbReference type="Proteomes" id="UP000540989">
    <property type="component" value="Unassembled WGS sequence"/>
</dbReference>
<gene>
    <name evidence="2" type="ORF">HDF16_002021</name>
</gene>
<keyword evidence="1" id="KW-0472">Membrane</keyword>
<sequence length="156" mass="17087">MSASPYGVPPPPVAGHYGIPDPPRVWLLRNLQPLGVLWCVFGAYRVVSGLFGLIFVRSFVGNGWGRHFGNDWIAPHGFWGALLPVLAFTTLVYAGLAAFTGWSLLNRKPWGRTLAIIAGVLALFKFPLGTALGIYTLWVLAPRQAGMEWERIADRG</sequence>
<organism evidence="2 3">
    <name type="scientific">Granulicella aggregans</name>
    <dbReference type="NCBI Taxonomy" id="474949"/>
    <lineage>
        <taxon>Bacteria</taxon>
        <taxon>Pseudomonadati</taxon>
        <taxon>Acidobacteriota</taxon>
        <taxon>Terriglobia</taxon>
        <taxon>Terriglobales</taxon>
        <taxon>Acidobacteriaceae</taxon>
        <taxon>Granulicella</taxon>
    </lineage>
</organism>
<protein>
    <submittedName>
        <fullName evidence="2">Uncharacterized protein</fullName>
    </submittedName>
</protein>
<evidence type="ECO:0000313" key="2">
    <source>
        <dbReference type="EMBL" id="MBB5057336.1"/>
    </source>
</evidence>
<keyword evidence="1" id="KW-0812">Transmembrane</keyword>
<reference evidence="2 3" key="1">
    <citation type="submission" date="2020-08" db="EMBL/GenBank/DDBJ databases">
        <title>Genomic Encyclopedia of Type Strains, Phase IV (KMG-V): Genome sequencing to study the core and pangenomes of soil and plant-associated prokaryotes.</title>
        <authorList>
            <person name="Whitman W."/>
        </authorList>
    </citation>
    <scope>NUCLEOTIDE SEQUENCE [LARGE SCALE GENOMIC DNA]</scope>
    <source>
        <strain evidence="2 3">M8UP14</strain>
    </source>
</reference>
<dbReference type="RefSeq" id="WP_184215988.1">
    <property type="nucleotide sequence ID" value="NZ_JACHIP010000002.1"/>
</dbReference>
<accession>A0A7W7ZCG1</accession>
<keyword evidence="1" id="KW-1133">Transmembrane helix</keyword>
<proteinExistence type="predicted"/>
<feature type="transmembrane region" description="Helical" evidence="1">
    <location>
        <begin position="114"/>
        <end position="141"/>
    </location>
</feature>
<comment type="caution">
    <text evidence="2">The sequence shown here is derived from an EMBL/GenBank/DDBJ whole genome shotgun (WGS) entry which is preliminary data.</text>
</comment>
<feature type="transmembrane region" description="Helical" evidence="1">
    <location>
        <begin position="77"/>
        <end position="102"/>
    </location>
</feature>
<feature type="transmembrane region" description="Helical" evidence="1">
    <location>
        <begin position="35"/>
        <end position="56"/>
    </location>
</feature>
<name>A0A7W7ZCG1_9BACT</name>
<evidence type="ECO:0000313" key="3">
    <source>
        <dbReference type="Proteomes" id="UP000540989"/>
    </source>
</evidence>
<dbReference type="AlphaFoldDB" id="A0A7W7ZCG1"/>
<dbReference type="EMBL" id="JACHIP010000002">
    <property type="protein sequence ID" value="MBB5057336.1"/>
    <property type="molecule type" value="Genomic_DNA"/>
</dbReference>
<evidence type="ECO:0000256" key="1">
    <source>
        <dbReference type="SAM" id="Phobius"/>
    </source>
</evidence>